<dbReference type="GO" id="GO:0000781">
    <property type="term" value="C:chromosome, telomeric region"/>
    <property type="evidence" value="ECO:0007669"/>
    <property type="project" value="UniProtKB-SubCell"/>
</dbReference>
<keyword evidence="1" id="KW-0779">Telomere</keyword>
<evidence type="ECO:0000313" key="2">
    <source>
        <dbReference type="EMBL" id="AQL06527.1"/>
    </source>
</evidence>
<comment type="function">
    <text evidence="1">Telomerase is a ribonucleoprotein enzyme essential for the replication of chromosome termini in most eukaryotes. It elongates telomeres. It is a reverse transcriptase that adds simple sequence repeats to chromosome ends by copying a template sequence within the RNA component of the enzyme.</text>
</comment>
<dbReference type="EC" id="2.7.7.49" evidence="1"/>
<dbReference type="GO" id="GO:0003720">
    <property type="term" value="F:telomerase activity"/>
    <property type="evidence" value="ECO:0007669"/>
    <property type="project" value="InterPro"/>
</dbReference>
<keyword evidence="1" id="KW-0548">Nucleotidyltransferase</keyword>
<dbReference type="PANTHER" id="PTHR12066">
    <property type="entry name" value="TELOMERASE REVERSE TRANSCRIPTASE"/>
    <property type="match status" value="1"/>
</dbReference>
<keyword evidence="1" id="KW-0158">Chromosome</keyword>
<accession>A0A1D6P9U2</accession>
<keyword evidence="1" id="KW-0808">Transferase</keyword>
<evidence type="ECO:0000256" key="1">
    <source>
        <dbReference type="RuleBase" id="RU365061"/>
    </source>
</evidence>
<protein>
    <recommendedName>
        <fullName evidence="1">Telomerase reverse transcriptase</fullName>
        <ecNumber evidence="1">2.7.7.49</ecNumber>
    </recommendedName>
    <alternativeName>
        <fullName evidence="1">Telomerase catalytic subunit</fullName>
    </alternativeName>
</protein>
<proteinExistence type="inferred from homology"/>
<accession>A0A3L6DJW0</accession>
<dbReference type="GO" id="GO:0003677">
    <property type="term" value="F:DNA binding"/>
    <property type="evidence" value="ECO:0007669"/>
    <property type="project" value="InterPro"/>
</dbReference>
<dbReference type="EMBL" id="CM000785">
    <property type="protein sequence ID" value="AQL06527.1"/>
    <property type="molecule type" value="Genomic_DNA"/>
</dbReference>
<organism evidence="2">
    <name type="scientific">Zea mays</name>
    <name type="common">Maize</name>
    <dbReference type="NCBI Taxonomy" id="4577"/>
    <lineage>
        <taxon>Eukaryota</taxon>
        <taxon>Viridiplantae</taxon>
        <taxon>Streptophyta</taxon>
        <taxon>Embryophyta</taxon>
        <taxon>Tracheophyta</taxon>
        <taxon>Spermatophyta</taxon>
        <taxon>Magnoliopsida</taxon>
        <taxon>Liliopsida</taxon>
        <taxon>Poales</taxon>
        <taxon>Poaceae</taxon>
        <taxon>PACMAD clade</taxon>
        <taxon>Panicoideae</taxon>
        <taxon>Andropogonodae</taxon>
        <taxon>Andropogoneae</taxon>
        <taxon>Tripsacinae</taxon>
        <taxon>Zea</taxon>
    </lineage>
</organism>
<gene>
    <name evidence="2" type="ORF">ZEAMMB73_Zm00001d047451</name>
</gene>
<sequence length="227" mass="24824">MARRRRRVFRGRVPPDLHRAYGALARTLGHAVLSLIPPPTQAGTPCSACRGRGGAGCLACRRWEYLLRDGDPVAYRSLITRAVCAVAPSGSATPPPLYTPGNGGHSQAKGGQTTCVIELVSSSSWDILLHRIGDLLMCYILRHSSIFLPVKKNVFFQVTGLPLNDFLQKPMFASAAKNQQPQSTKGKYLLITCLCDLSAICARTQRGHKSFMEAMPIIPKLHVQNFL</sequence>
<keyword evidence="1 2" id="KW-0695">RNA-directed DNA polymerase</keyword>
<dbReference type="InterPro" id="IPR003545">
    <property type="entry name" value="Telomerase_RT"/>
</dbReference>
<dbReference type="GO" id="GO:0046872">
    <property type="term" value="F:metal ion binding"/>
    <property type="evidence" value="ECO:0007669"/>
    <property type="project" value="UniProtKB-KW"/>
</dbReference>
<reference evidence="2" key="1">
    <citation type="submission" date="2015-12" db="EMBL/GenBank/DDBJ databases">
        <title>Update maize B73 reference genome by single molecule sequencing technologies.</title>
        <authorList>
            <consortium name="Maize Genome Sequencing Project"/>
            <person name="Ware D."/>
        </authorList>
    </citation>
    <scope>NUCLEOTIDE SEQUENCE</scope>
    <source>
        <tissue evidence="2">Seedling</tissue>
    </source>
</reference>
<comment type="subcellular location">
    <subcellularLocation>
        <location evidence="1">Nucleus</location>
    </subcellularLocation>
    <subcellularLocation>
        <location evidence="1">Chromosome</location>
        <location evidence="1">Telomere</location>
    </subcellularLocation>
</comment>
<dbReference type="AlphaFoldDB" id="A0A1D6P9U2"/>
<dbReference type="GO" id="GO:0005634">
    <property type="term" value="C:nucleus"/>
    <property type="evidence" value="ECO:0007669"/>
    <property type="project" value="UniProtKB-SubCell"/>
</dbReference>
<name>A0A1D6P9U2_MAIZE</name>
<dbReference type="PANTHER" id="PTHR12066:SF0">
    <property type="entry name" value="TELOMERASE REVERSE TRANSCRIPTASE"/>
    <property type="match status" value="1"/>
</dbReference>
<keyword evidence="1" id="KW-0539">Nucleus</keyword>
<dbReference type="GO" id="GO:0000723">
    <property type="term" value="P:telomere maintenance"/>
    <property type="evidence" value="ECO:0007669"/>
    <property type="project" value="InterPro"/>
</dbReference>
<comment type="similarity">
    <text evidence="1">Belongs to the reverse transcriptase family. Telomerase subfamily.</text>
</comment>
<comment type="catalytic activity">
    <reaction evidence="1">
        <text>DNA(n) + a 2'-deoxyribonucleoside 5'-triphosphate = DNA(n+1) + diphosphate</text>
        <dbReference type="Rhea" id="RHEA:22508"/>
        <dbReference type="Rhea" id="RHEA-COMP:17339"/>
        <dbReference type="Rhea" id="RHEA-COMP:17340"/>
        <dbReference type="ChEBI" id="CHEBI:33019"/>
        <dbReference type="ChEBI" id="CHEBI:61560"/>
        <dbReference type="ChEBI" id="CHEBI:173112"/>
        <dbReference type="EC" id="2.7.7.49"/>
    </reaction>
</comment>
<keyword evidence="1" id="KW-0479">Metal-binding</keyword>
<keyword evidence="1" id="KW-0460">Magnesium</keyword>